<dbReference type="InterPro" id="IPR003347">
    <property type="entry name" value="JmjC_dom"/>
</dbReference>
<keyword evidence="6" id="KW-1185">Reference proteome</keyword>
<keyword evidence="3" id="KW-0804">Transcription</keyword>
<name>B8C536_THAPS</name>
<accession>B8C536</accession>
<evidence type="ECO:0000256" key="2">
    <source>
        <dbReference type="ARBA" id="ARBA00023004"/>
    </source>
</evidence>
<keyword evidence="3" id="KW-0539">Nucleus</keyword>
<evidence type="ECO:0000313" key="6">
    <source>
        <dbReference type="Proteomes" id="UP000001449"/>
    </source>
</evidence>
<dbReference type="eggNOG" id="ENOG502S0FU">
    <property type="taxonomic scope" value="Eukaryota"/>
</dbReference>
<feature type="domain" description="JmjC" evidence="4">
    <location>
        <begin position="56"/>
        <end position="190"/>
    </location>
</feature>
<dbReference type="EC" id="1.14.11.-" evidence="3"/>
<dbReference type="GeneID" id="7451131"/>
<dbReference type="PROSITE" id="PS51184">
    <property type="entry name" value="JMJC"/>
    <property type="match status" value="1"/>
</dbReference>
<dbReference type="STRING" id="35128.B8C536"/>
<keyword evidence="2 3" id="KW-0408">Iron</keyword>
<sequence length="204" mass="23133">RVISHSPGDDSSYELTWGPLSDAEFHGWMAKVTSPNNNEQRETLVVNDIDRFYPPLADWIHDTYHFLPRWRMDDGQISLAEQSGGIGPHVDNYDVFLIQMSGTRAWQVGRKELSTKEEMDRMIEGLDVRVLENWASEMEEWVLQPGDMLYLPPRVAHCGTALSDGCMTLSVGCRAPSVSDLMSRLAENFSGSIEDYATRRYTDA</sequence>
<comment type="function">
    <text evidence="3">Oxygenase that can act as both a histone lysine demethylase and a ribosomal histidine hydroxylase.</text>
</comment>
<keyword evidence="3" id="KW-0560">Oxidoreductase</keyword>
<dbReference type="AlphaFoldDB" id="B8C536"/>
<dbReference type="Pfam" id="PF08007">
    <property type="entry name" value="JmjC_2"/>
    <property type="match status" value="1"/>
</dbReference>
<dbReference type="GO" id="GO:0005634">
    <property type="term" value="C:nucleus"/>
    <property type="evidence" value="ECO:0007669"/>
    <property type="project" value="UniProtKB-SubCell"/>
</dbReference>
<protein>
    <recommendedName>
        <fullName evidence="3">Bifunctional lysine-specific demethylase and histidyl-hydroxylase</fullName>
        <ecNumber evidence="3">1.14.11.-</ecNumber>
    </recommendedName>
</protein>
<feature type="non-terminal residue" evidence="5">
    <location>
        <position position="204"/>
    </location>
</feature>
<dbReference type="PANTHER" id="PTHR13096:SF8">
    <property type="entry name" value="RIBOSOMAL OXYGENASE 1"/>
    <property type="match status" value="1"/>
</dbReference>
<dbReference type="RefSeq" id="XP_002291332.1">
    <property type="nucleotide sequence ID" value="XM_002291296.1"/>
</dbReference>
<dbReference type="GO" id="GO:0016706">
    <property type="term" value="F:2-oxoglutarate-dependent dioxygenase activity"/>
    <property type="evidence" value="ECO:0007669"/>
    <property type="project" value="UniProtKB-UniRule"/>
</dbReference>
<evidence type="ECO:0000313" key="5">
    <source>
        <dbReference type="EMBL" id="EED91439.1"/>
    </source>
</evidence>
<keyword evidence="3" id="KW-0223">Dioxygenase</keyword>
<comment type="subcellular location">
    <subcellularLocation>
        <location evidence="3">Nucleus</location>
    </subcellularLocation>
</comment>
<organism evidence="5 6">
    <name type="scientific">Thalassiosira pseudonana</name>
    <name type="common">Marine diatom</name>
    <name type="synonym">Cyclotella nana</name>
    <dbReference type="NCBI Taxonomy" id="35128"/>
    <lineage>
        <taxon>Eukaryota</taxon>
        <taxon>Sar</taxon>
        <taxon>Stramenopiles</taxon>
        <taxon>Ochrophyta</taxon>
        <taxon>Bacillariophyta</taxon>
        <taxon>Coscinodiscophyceae</taxon>
        <taxon>Thalassiosirophycidae</taxon>
        <taxon>Thalassiosirales</taxon>
        <taxon>Thalassiosiraceae</taxon>
        <taxon>Thalassiosira</taxon>
    </lineage>
</organism>
<evidence type="ECO:0000256" key="3">
    <source>
        <dbReference type="RuleBase" id="RU366061"/>
    </source>
</evidence>
<dbReference type="InParanoid" id="B8C536"/>
<keyword evidence="1 3" id="KW-0479">Metal-binding</keyword>
<gene>
    <name evidence="5" type="ORF">THAPSDRAFT_262707</name>
</gene>
<dbReference type="Proteomes" id="UP000001449">
    <property type="component" value="Chromosome 6"/>
</dbReference>
<dbReference type="Gene3D" id="2.60.120.650">
    <property type="entry name" value="Cupin"/>
    <property type="match status" value="1"/>
</dbReference>
<dbReference type="GO" id="GO:0005506">
    <property type="term" value="F:iron ion binding"/>
    <property type="evidence" value="ECO:0007669"/>
    <property type="project" value="UniProtKB-UniRule"/>
</dbReference>
<feature type="non-terminal residue" evidence="5">
    <location>
        <position position="1"/>
    </location>
</feature>
<comment type="cofactor">
    <cofactor evidence="3">
        <name>Fe(2+)</name>
        <dbReference type="ChEBI" id="CHEBI:29033"/>
    </cofactor>
    <text evidence="3">Binds 1 Fe(2+) ion per subunit.</text>
</comment>
<dbReference type="EMBL" id="CM000643">
    <property type="protein sequence ID" value="EED91439.1"/>
    <property type="molecule type" value="Genomic_DNA"/>
</dbReference>
<evidence type="ECO:0000256" key="1">
    <source>
        <dbReference type="ARBA" id="ARBA00022723"/>
    </source>
</evidence>
<evidence type="ECO:0000259" key="4">
    <source>
        <dbReference type="PROSITE" id="PS51184"/>
    </source>
</evidence>
<dbReference type="PaxDb" id="35128-Thaps262707"/>
<reference evidence="5 6" key="2">
    <citation type="journal article" date="2008" name="Nature">
        <title>The Phaeodactylum genome reveals the evolutionary history of diatom genomes.</title>
        <authorList>
            <person name="Bowler C."/>
            <person name="Allen A.E."/>
            <person name="Badger J.H."/>
            <person name="Grimwood J."/>
            <person name="Jabbari K."/>
            <person name="Kuo A."/>
            <person name="Maheswari U."/>
            <person name="Martens C."/>
            <person name="Maumus F."/>
            <person name="Otillar R.P."/>
            <person name="Rayko E."/>
            <person name="Salamov A."/>
            <person name="Vandepoele K."/>
            <person name="Beszteri B."/>
            <person name="Gruber A."/>
            <person name="Heijde M."/>
            <person name="Katinka M."/>
            <person name="Mock T."/>
            <person name="Valentin K."/>
            <person name="Verret F."/>
            <person name="Berges J.A."/>
            <person name="Brownlee C."/>
            <person name="Cadoret J.P."/>
            <person name="Chiovitti A."/>
            <person name="Choi C.J."/>
            <person name="Coesel S."/>
            <person name="De Martino A."/>
            <person name="Detter J.C."/>
            <person name="Durkin C."/>
            <person name="Falciatore A."/>
            <person name="Fournet J."/>
            <person name="Haruta M."/>
            <person name="Huysman M.J."/>
            <person name="Jenkins B.D."/>
            <person name="Jiroutova K."/>
            <person name="Jorgensen R.E."/>
            <person name="Joubert Y."/>
            <person name="Kaplan A."/>
            <person name="Kroger N."/>
            <person name="Kroth P.G."/>
            <person name="La Roche J."/>
            <person name="Lindquist E."/>
            <person name="Lommer M."/>
            <person name="Martin-Jezequel V."/>
            <person name="Lopez P.J."/>
            <person name="Lucas S."/>
            <person name="Mangogna M."/>
            <person name="McGinnis K."/>
            <person name="Medlin L.K."/>
            <person name="Montsant A."/>
            <person name="Oudot-Le Secq M.P."/>
            <person name="Napoli C."/>
            <person name="Obornik M."/>
            <person name="Parker M.S."/>
            <person name="Petit J.L."/>
            <person name="Porcel B.M."/>
            <person name="Poulsen N."/>
            <person name="Robison M."/>
            <person name="Rychlewski L."/>
            <person name="Rynearson T.A."/>
            <person name="Schmutz J."/>
            <person name="Shapiro H."/>
            <person name="Siaut M."/>
            <person name="Stanley M."/>
            <person name="Sussman M.R."/>
            <person name="Taylor A.R."/>
            <person name="Vardi A."/>
            <person name="von Dassow P."/>
            <person name="Vyverman W."/>
            <person name="Willis A."/>
            <person name="Wyrwicz L.S."/>
            <person name="Rokhsar D.S."/>
            <person name="Weissenbach J."/>
            <person name="Armbrust E.V."/>
            <person name="Green B.R."/>
            <person name="Van de Peer Y."/>
            <person name="Grigoriev I.V."/>
        </authorList>
    </citation>
    <scope>NUCLEOTIDE SEQUENCE [LARGE SCALE GENOMIC DNA]</scope>
    <source>
        <strain evidence="5 6">CCMP1335</strain>
    </source>
</reference>
<dbReference type="KEGG" id="tps:THAPSDRAFT_262707"/>
<proteinExistence type="inferred from homology"/>
<comment type="similarity">
    <text evidence="3">Belongs to the ROX family.</text>
</comment>
<dbReference type="InterPro" id="IPR039994">
    <property type="entry name" value="NO66-like"/>
</dbReference>
<reference evidence="5 6" key="1">
    <citation type="journal article" date="2004" name="Science">
        <title>The genome of the diatom Thalassiosira pseudonana: ecology, evolution, and metabolism.</title>
        <authorList>
            <person name="Armbrust E.V."/>
            <person name="Berges J.A."/>
            <person name="Bowler C."/>
            <person name="Green B.R."/>
            <person name="Martinez D."/>
            <person name="Putnam N.H."/>
            <person name="Zhou S."/>
            <person name="Allen A.E."/>
            <person name="Apt K.E."/>
            <person name="Bechner M."/>
            <person name="Brzezinski M.A."/>
            <person name="Chaal B.K."/>
            <person name="Chiovitti A."/>
            <person name="Davis A.K."/>
            <person name="Demarest M.S."/>
            <person name="Detter J.C."/>
            <person name="Glavina T."/>
            <person name="Goodstein D."/>
            <person name="Hadi M.Z."/>
            <person name="Hellsten U."/>
            <person name="Hildebrand M."/>
            <person name="Jenkins B.D."/>
            <person name="Jurka J."/>
            <person name="Kapitonov V.V."/>
            <person name="Kroger N."/>
            <person name="Lau W.W."/>
            <person name="Lane T.W."/>
            <person name="Larimer F.W."/>
            <person name="Lippmeier J.C."/>
            <person name="Lucas S."/>
            <person name="Medina M."/>
            <person name="Montsant A."/>
            <person name="Obornik M."/>
            <person name="Parker M.S."/>
            <person name="Palenik B."/>
            <person name="Pazour G.J."/>
            <person name="Richardson P.M."/>
            <person name="Rynearson T.A."/>
            <person name="Saito M.A."/>
            <person name="Schwartz D.C."/>
            <person name="Thamatrakoln K."/>
            <person name="Valentin K."/>
            <person name="Vardi A."/>
            <person name="Wilkerson F.P."/>
            <person name="Rokhsar D.S."/>
        </authorList>
    </citation>
    <scope>NUCLEOTIDE SEQUENCE [LARGE SCALE GENOMIC DNA]</scope>
    <source>
        <strain evidence="5 6">CCMP1335</strain>
    </source>
</reference>
<dbReference type="HOGENOM" id="CLU_039125_0_0_1"/>
<dbReference type="PANTHER" id="PTHR13096">
    <property type="entry name" value="MINA53 MYC INDUCED NUCLEAR ANTIGEN"/>
    <property type="match status" value="1"/>
</dbReference>
<dbReference type="SUPFAM" id="SSF51197">
    <property type="entry name" value="Clavaminate synthase-like"/>
    <property type="match status" value="1"/>
</dbReference>
<keyword evidence="3" id="KW-0805">Transcription regulation</keyword>